<dbReference type="EMBL" id="STGT01000004">
    <property type="protein sequence ID" value="THV12686.1"/>
    <property type="molecule type" value="Genomic_DNA"/>
</dbReference>
<feature type="domain" description="AB hydrolase-1" evidence="2">
    <location>
        <begin position="49"/>
        <end position="283"/>
    </location>
</feature>
<organism evidence="3 4">
    <name type="scientific">Rhizobium rhizophilum</name>
    <dbReference type="NCBI Taxonomy" id="1850373"/>
    <lineage>
        <taxon>Bacteria</taxon>
        <taxon>Pseudomonadati</taxon>
        <taxon>Pseudomonadota</taxon>
        <taxon>Alphaproteobacteria</taxon>
        <taxon>Hyphomicrobiales</taxon>
        <taxon>Rhizobiaceae</taxon>
        <taxon>Rhizobium/Agrobacterium group</taxon>
        <taxon>Rhizobium</taxon>
    </lineage>
</organism>
<protein>
    <submittedName>
        <fullName evidence="3">Alpha/beta hydrolase</fullName>
    </submittedName>
</protein>
<keyword evidence="3" id="KW-0378">Hydrolase</keyword>
<dbReference type="PRINTS" id="PR00111">
    <property type="entry name" value="ABHYDROLASE"/>
</dbReference>
<dbReference type="GO" id="GO:0016787">
    <property type="term" value="F:hydrolase activity"/>
    <property type="evidence" value="ECO:0007669"/>
    <property type="project" value="UniProtKB-KW"/>
</dbReference>
<gene>
    <name evidence="3" type="ORF">E9677_18340</name>
</gene>
<dbReference type="Gene3D" id="3.40.50.1820">
    <property type="entry name" value="alpha/beta hydrolase"/>
    <property type="match status" value="1"/>
</dbReference>
<evidence type="ECO:0000313" key="4">
    <source>
        <dbReference type="Proteomes" id="UP000309667"/>
    </source>
</evidence>
<proteinExistence type="predicted"/>
<evidence type="ECO:0000256" key="1">
    <source>
        <dbReference type="SAM" id="SignalP"/>
    </source>
</evidence>
<evidence type="ECO:0000313" key="3">
    <source>
        <dbReference type="EMBL" id="THV12686.1"/>
    </source>
</evidence>
<dbReference type="Pfam" id="PF00561">
    <property type="entry name" value="Abhydrolase_1"/>
    <property type="match status" value="1"/>
</dbReference>
<dbReference type="InterPro" id="IPR050266">
    <property type="entry name" value="AB_hydrolase_sf"/>
</dbReference>
<name>A0ABY2QSF9_9HYPH</name>
<sequence>MKQFVALVLYFLSLPLQAFAADSALSAKTEFADVEGLKLAYREVGSGDPLILFNRLRGTVDTWDPAFIDALAEDYRVILVDYPGVGYSNGELPPDMVVLSDIMANFAKAVQAPKFNLIGWSWGGALGQVFLVRHPEMINRAVLIGTNPAGTIEHQMRDDWFKLAVKPINDLKDEETLFFEPAYPESLAAARASHDRIYSRPGVADRIPSTMEEFKLYFAAAQKFHEDKEGVRKALTESNVPMLIICGDNDPGTPADNWLPLIRTLPRGQLLIMPRTGHGPQHQFPQLSAEYIDAFVKADL</sequence>
<reference evidence="3 4" key="1">
    <citation type="submission" date="2019-04" db="EMBL/GenBank/DDBJ databases">
        <title>Genome sequence of strain 7209-2.</title>
        <authorList>
            <person name="Gao J."/>
            <person name="Sun J."/>
        </authorList>
    </citation>
    <scope>NUCLEOTIDE SEQUENCE [LARGE SCALE GENOMIC DNA]</scope>
    <source>
        <strain evidence="3 4">7209-2</strain>
    </source>
</reference>
<keyword evidence="4" id="KW-1185">Reference proteome</keyword>
<evidence type="ECO:0000259" key="2">
    <source>
        <dbReference type="Pfam" id="PF00561"/>
    </source>
</evidence>
<dbReference type="Proteomes" id="UP000309667">
    <property type="component" value="Unassembled WGS sequence"/>
</dbReference>
<dbReference type="PANTHER" id="PTHR43798">
    <property type="entry name" value="MONOACYLGLYCEROL LIPASE"/>
    <property type="match status" value="1"/>
</dbReference>
<dbReference type="RefSeq" id="WP_136559475.1">
    <property type="nucleotide sequence ID" value="NZ_STGT01000004.1"/>
</dbReference>
<dbReference type="InterPro" id="IPR029058">
    <property type="entry name" value="AB_hydrolase_fold"/>
</dbReference>
<keyword evidence="1" id="KW-0732">Signal</keyword>
<feature type="chain" id="PRO_5046760542" evidence="1">
    <location>
        <begin position="21"/>
        <end position="300"/>
    </location>
</feature>
<feature type="signal peptide" evidence="1">
    <location>
        <begin position="1"/>
        <end position="20"/>
    </location>
</feature>
<dbReference type="InterPro" id="IPR000073">
    <property type="entry name" value="AB_hydrolase_1"/>
</dbReference>
<accession>A0ABY2QSF9</accession>
<dbReference type="SUPFAM" id="SSF53474">
    <property type="entry name" value="alpha/beta-Hydrolases"/>
    <property type="match status" value="1"/>
</dbReference>
<comment type="caution">
    <text evidence="3">The sequence shown here is derived from an EMBL/GenBank/DDBJ whole genome shotgun (WGS) entry which is preliminary data.</text>
</comment>